<sequence length="476" mass="53801">MAVSSPSTRPASLGTRYGRWPKGRRTRVSRSSWWLVYSVTVSLWCSSVRAVLRAKACQEPTVVRDVCRRRALTSAGDNPENMRSERVFTHLAGVGLIPASSGRTHRHRLNRDGARAANNALHTIVLVGMRFDERTRAYVERRTPRTSLKTTSLQLPDSYTGVPRTENPMSAKLYDGLRLTAHAPDLFELTRVISKRMREVFRELAVPIIARNVARVTDDSEVRERDMGGPLHNYTVYRARKLWLDEQAGLDDHMTFHDPLRFSIVFGQVDDEWGTHRLAYPFAGNRAYTDALLALEADGHPIFVDYHYQNQADRPAEVSDDEWTHRRDDWNRLLDADDRETDGTLGHLPGWHLPDSIEGVFDAVLLGYKDTTIDLNAHRTIEHRMRRALNRAVTLDLDLDEVSGINGVLIRNQCIERAISQYLGTAEGKAMPRPAPLPDARELDVMISELPPVYEPPAGAVARIGELYREQALAGD</sequence>
<comment type="caution">
    <text evidence="2">The sequence shown here is derived from an EMBL/GenBank/DDBJ whole genome shotgun (WGS) entry which is preliminary data.</text>
</comment>
<dbReference type="EMBL" id="JBHSFK010000046">
    <property type="protein sequence ID" value="MFC4506676.1"/>
    <property type="molecule type" value="Genomic_DNA"/>
</dbReference>
<reference evidence="3" key="1">
    <citation type="journal article" date="2019" name="Int. J. Syst. Evol. Microbiol.">
        <title>The Global Catalogue of Microorganisms (GCM) 10K type strain sequencing project: providing services to taxonomists for standard genome sequencing and annotation.</title>
        <authorList>
            <consortium name="The Broad Institute Genomics Platform"/>
            <consortium name="The Broad Institute Genome Sequencing Center for Infectious Disease"/>
            <person name="Wu L."/>
            <person name="Ma J."/>
        </authorList>
    </citation>
    <scope>NUCLEOTIDE SEQUENCE [LARGE SCALE GENOMIC DNA]</scope>
    <source>
        <strain evidence="3">CGMCC 4.7177</strain>
    </source>
</reference>
<evidence type="ECO:0000259" key="1">
    <source>
        <dbReference type="Pfam" id="PF02371"/>
    </source>
</evidence>
<dbReference type="InterPro" id="IPR003346">
    <property type="entry name" value="Transposase_20"/>
</dbReference>
<dbReference type="Proteomes" id="UP001595839">
    <property type="component" value="Unassembled WGS sequence"/>
</dbReference>
<organism evidence="2 3">
    <name type="scientific">Streptomyces vulcanius</name>
    <dbReference type="NCBI Taxonomy" id="1441876"/>
    <lineage>
        <taxon>Bacteria</taxon>
        <taxon>Bacillati</taxon>
        <taxon>Actinomycetota</taxon>
        <taxon>Actinomycetes</taxon>
        <taxon>Kitasatosporales</taxon>
        <taxon>Streptomycetaceae</taxon>
        <taxon>Streptomyces</taxon>
    </lineage>
</organism>
<protein>
    <submittedName>
        <fullName evidence="2">Transposase</fullName>
    </submittedName>
</protein>
<proteinExistence type="predicted"/>
<accession>A0ABV9B848</accession>
<gene>
    <name evidence="2" type="ORF">ACFPIH_45755</name>
</gene>
<evidence type="ECO:0000313" key="2">
    <source>
        <dbReference type="EMBL" id="MFC4506676.1"/>
    </source>
</evidence>
<dbReference type="Pfam" id="PF02371">
    <property type="entry name" value="Transposase_20"/>
    <property type="match status" value="1"/>
</dbReference>
<feature type="domain" description="Transposase IS116/IS110/IS902 C-terminal" evidence="1">
    <location>
        <begin position="76"/>
        <end position="139"/>
    </location>
</feature>
<name>A0ABV9B848_9ACTN</name>
<dbReference type="RefSeq" id="WP_381184903.1">
    <property type="nucleotide sequence ID" value="NZ_JBHSFK010000046.1"/>
</dbReference>
<keyword evidence="3" id="KW-1185">Reference proteome</keyword>
<evidence type="ECO:0000313" key="3">
    <source>
        <dbReference type="Proteomes" id="UP001595839"/>
    </source>
</evidence>